<dbReference type="Pfam" id="PF21302">
    <property type="entry name" value="Zn_ribbon_RlmA"/>
    <property type="match status" value="1"/>
</dbReference>
<gene>
    <name evidence="5" type="ORF">FHU29_000538</name>
</gene>
<dbReference type="InterPro" id="IPR041698">
    <property type="entry name" value="Methyltransf_25"/>
</dbReference>
<feature type="domain" description="23S rRNA (guanine(745)-N(1))-methyltransferase N-terminal" evidence="4">
    <location>
        <begin position="10"/>
        <end position="44"/>
    </location>
</feature>
<dbReference type="EC" id="2.1.1.187" evidence="5"/>
<dbReference type="Pfam" id="PF13649">
    <property type="entry name" value="Methyltransf_25"/>
    <property type="match status" value="1"/>
</dbReference>
<keyword evidence="2" id="KW-0949">S-adenosyl-L-methionine</keyword>
<dbReference type="SUPFAM" id="SSF53335">
    <property type="entry name" value="S-adenosyl-L-methionine-dependent methyltransferases"/>
    <property type="match status" value="1"/>
</dbReference>
<sequence length="295" mass="31443">MLDTAVELLMCPHCSGPLRKCERQLKCPASHSFDIARQGYVTLLKGPLHGITGDTSGMLAARHEFLSGGHYQPIQDHVTQIVTARHCRGSSSLEASPVVVDVGAGAGDYLSAVLAACPSAQGIGLDVSKFAARRLARHHVRSCGVVADTWRQIPLRDGTADVVLSVFAPRNVPEIARVLQEEGTWIVVTPTPQHLRELTSVPGVVSVHEDKAGKLASLAAARFALDERRRIEFQCALTTAAAELLLAMGPTAHHLNDAERHRVIVSAAEAANSGRDADAAFSVTVSVDVSVFTQT</sequence>
<dbReference type="InterPro" id="IPR029063">
    <property type="entry name" value="SAM-dependent_MTases_sf"/>
</dbReference>
<feature type="binding site" evidence="2">
    <location>
        <position position="194"/>
    </location>
    <ligand>
        <name>S-adenosyl-L-methionine</name>
        <dbReference type="ChEBI" id="CHEBI:59789"/>
    </ligand>
</feature>
<keyword evidence="5" id="KW-0808">Transferase</keyword>
<dbReference type="Gene3D" id="3.40.50.150">
    <property type="entry name" value="Vaccinia Virus protein VP39"/>
    <property type="match status" value="1"/>
</dbReference>
<protein>
    <submittedName>
        <fullName evidence="5">23S rRNA (Guanine745-N1)-methyltransferase</fullName>
        <ecNumber evidence="5">2.1.1.187</ecNumber>
    </submittedName>
</protein>
<dbReference type="RefSeq" id="WP_064439742.1">
    <property type="nucleotide sequence ID" value="NZ_BDDI01000005.1"/>
</dbReference>
<evidence type="ECO:0000259" key="3">
    <source>
        <dbReference type="Pfam" id="PF13649"/>
    </source>
</evidence>
<keyword evidence="1" id="KW-0479">Metal-binding</keyword>
<feature type="binding site" evidence="2">
    <location>
        <position position="71"/>
    </location>
    <ligand>
        <name>S-adenosyl-L-methionine</name>
        <dbReference type="ChEBI" id="CHEBI:59789"/>
    </ligand>
</feature>
<evidence type="ECO:0000313" key="5">
    <source>
        <dbReference type="EMBL" id="MBB3036104.1"/>
    </source>
</evidence>
<comment type="caution">
    <text evidence="5">The sequence shown here is derived from an EMBL/GenBank/DDBJ whole genome shotgun (WGS) entry which is preliminary data.</text>
</comment>
<keyword evidence="1" id="KW-0862">Zinc</keyword>
<dbReference type="InterPro" id="IPR048647">
    <property type="entry name" value="RlmA_N"/>
</dbReference>
<dbReference type="GO" id="GO:0052911">
    <property type="term" value="F:23S rRNA (guanine(745)-N(1))-methyltransferase activity"/>
    <property type="evidence" value="ECO:0007669"/>
    <property type="project" value="UniProtKB-EC"/>
</dbReference>
<feature type="binding site" evidence="1">
    <location>
        <position position="31"/>
    </location>
    <ligand>
        <name>Zn(2+)</name>
        <dbReference type="ChEBI" id="CHEBI:29105"/>
    </ligand>
</feature>
<dbReference type="GO" id="GO:0046872">
    <property type="term" value="F:metal ion binding"/>
    <property type="evidence" value="ECO:0007669"/>
    <property type="project" value="UniProtKB-KW"/>
</dbReference>
<name>A0A839RIU9_9ACTN</name>
<evidence type="ECO:0000259" key="4">
    <source>
        <dbReference type="Pfam" id="PF21302"/>
    </source>
</evidence>
<dbReference type="PIRSF" id="PIRSF018249">
    <property type="entry name" value="MyrA_prd"/>
    <property type="match status" value="1"/>
</dbReference>
<reference evidence="5 6" key="1">
    <citation type="submission" date="2020-08" db="EMBL/GenBank/DDBJ databases">
        <title>Sequencing the genomes of 1000 actinobacteria strains.</title>
        <authorList>
            <person name="Klenk H.-P."/>
        </authorList>
    </citation>
    <scope>NUCLEOTIDE SEQUENCE [LARGE SCALE GENOMIC DNA]</scope>
    <source>
        <strain evidence="5 6">DSM 45258</strain>
    </source>
</reference>
<proteinExistence type="predicted"/>
<organism evidence="5 6">
    <name type="scientific">Hoyosella altamirensis</name>
    <dbReference type="NCBI Taxonomy" id="616997"/>
    <lineage>
        <taxon>Bacteria</taxon>
        <taxon>Bacillati</taxon>
        <taxon>Actinomycetota</taxon>
        <taxon>Actinomycetes</taxon>
        <taxon>Mycobacteriales</taxon>
        <taxon>Hoyosellaceae</taxon>
        <taxon>Hoyosella</taxon>
    </lineage>
</organism>
<accession>A0A839RIU9</accession>
<keyword evidence="6" id="KW-1185">Reference proteome</keyword>
<evidence type="ECO:0000256" key="2">
    <source>
        <dbReference type="PIRSR" id="PIRSR018249-2"/>
    </source>
</evidence>
<dbReference type="CDD" id="cd02440">
    <property type="entry name" value="AdoMet_MTases"/>
    <property type="match status" value="1"/>
</dbReference>
<dbReference type="EMBL" id="JACHWS010000001">
    <property type="protein sequence ID" value="MBB3036104.1"/>
    <property type="molecule type" value="Genomic_DNA"/>
</dbReference>
<dbReference type="InterPro" id="IPR016718">
    <property type="entry name" value="rRNA_m1G-MeTrfase_A_prd"/>
</dbReference>
<dbReference type="OrthoDB" id="108476at2"/>
<dbReference type="AlphaFoldDB" id="A0A839RIU9"/>
<feature type="domain" description="Methyltransferase" evidence="3">
    <location>
        <begin position="99"/>
        <end position="181"/>
    </location>
</feature>
<evidence type="ECO:0000256" key="1">
    <source>
        <dbReference type="PIRSR" id="PIRSR018249-1"/>
    </source>
</evidence>
<feature type="binding site" evidence="1">
    <location>
        <position position="27"/>
    </location>
    <ligand>
        <name>Zn(2+)</name>
        <dbReference type="ChEBI" id="CHEBI:29105"/>
    </ligand>
</feature>
<dbReference type="Proteomes" id="UP000567922">
    <property type="component" value="Unassembled WGS sequence"/>
</dbReference>
<keyword evidence="5" id="KW-0489">Methyltransferase</keyword>
<evidence type="ECO:0000313" key="6">
    <source>
        <dbReference type="Proteomes" id="UP000567922"/>
    </source>
</evidence>